<evidence type="ECO:0000256" key="1">
    <source>
        <dbReference type="SAM" id="Phobius"/>
    </source>
</evidence>
<feature type="transmembrane region" description="Helical" evidence="1">
    <location>
        <begin position="103"/>
        <end position="124"/>
    </location>
</feature>
<dbReference type="OrthoDB" id="371627at2759"/>
<dbReference type="EMBL" id="LR215057">
    <property type="protein sequence ID" value="VEV54401.1"/>
    <property type="molecule type" value="Genomic_DNA"/>
</dbReference>
<keyword evidence="1" id="KW-0812">Transmembrane</keyword>
<dbReference type="Pfam" id="PF06589">
    <property type="entry name" value="CRA"/>
    <property type="match status" value="1"/>
</dbReference>
<dbReference type="AlphaFoldDB" id="A0A081I989"/>
<protein>
    <submittedName>
        <fullName evidence="2">Uncharacterized protein</fullName>
    </submittedName>
</protein>
<evidence type="ECO:0000313" key="4">
    <source>
        <dbReference type="Proteomes" id="UP000030681"/>
    </source>
</evidence>
<dbReference type="VEuPathDB" id="PlasmoDB:PVVCY_0100120"/>
<name>A0A081I989_PLAVN</name>
<evidence type="ECO:0000313" key="3">
    <source>
        <dbReference type="EMBL" id="VEV54401.1"/>
    </source>
</evidence>
<dbReference type="GeneID" id="19962964"/>
<dbReference type="KEGG" id="pvv:PVVCY_0100120"/>
<reference evidence="2 4" key="1">
    <citation type="submission" date="2013-02" db="EMBL/GenBank/DDBJ databases">
        <title>The Genome Sequence of Plasmodium vinckei vinckei.</title>
        <authorList>
            <consortium name="The Broad Institute Genome Sequencing Platform"/>
            <consortium name="The Broad Institute Genome Sequencing Center for Infectious Disease"/>
            <person name="Neafsey D."/>
            <person name="Cheeseman I."/>
            <person name="Volkman S."/>
            <person name="Adams J."/>
            <person name="Walker B."/>
            <person name="Young S.K."/>
            <person name="Zeng Q."/>
            <person name="Gargeya S."/>
            <person name="Fitzgerald M."/>
            <person name="Haas B."/>
            <person name="Abouelleil A."/>
            <person name="Alvarado L."/>
            <person name="Arachchi H.M."/>
            <person name="Berlin A.M."/>
            <person name="Chapman S.B."/>
            <person name="Dewar J."/>
            <person name="Goldberg J."/>
            <person name="Griggs A."/>
            <person name="Gujja S."/>
            <person name="Hansen M."/>
            <person name="Howarth C."/>
            <person name="Imamovic A."/>
            <person name="Larimer J."/>
            <person name="McCowan C."/>
            <person name="Murphy C."/>
            <person name="Neiman D."/>
            <person name="Pearson M."/>
            <person name="Priest M."/>
            <person name="Roberts A."/>
            <person name="Saif S."/>
            <person name="Shea T."/>
            <person name="Sisk P."/>
            <person name="Sykes S."/>
            <person name="Wortman J."/>
            <person name="Nusbaum C."/>
            <person name="Birren B."/>
        </authorList>
    </citation>
    <scope>NUCLEOTIDE SEQUENCE [LARGE SCALE GENOMIC DNA]</scope>
    <source>
        <strain evidence="2">Vinckei</strain>
        <strain evidence="4">vinckei</strain>
    </source>
</reference>
<accession>A0A081I989</accession>
<evidence type="ECO:0000313" key="2">
    <source>
        <dbReference type="EMBL" id="KEG00247.1"/>
    </source>
</evidence>
<dbReference type="RefSeq" id="XP_008626617.1">
    <property type="nucleotide sequence ID" value="XM_008628395.1"/>
</dbReference>
<proteinExistence type="predicted"/>
<keyword evidence="1" id="KW-0472">Membrane</keyword>
<reference evidence="3 5" key="2">
    <citation type="submission" date="2019-01" db="EMBL/GenBank/DDBJ databases">
        <authorList>
            <person name="Ramaprasad A."/>
        </authorList>
    </citation>
    <scope>NUCLEOTIDE SEQUENCE [LARGE SCALE GENOMIC DNA]</scope>
</reference>
<gene>
    <name evidence="3" type="ORF">PVVCY_0100120</name>
    <name evidence="2" type="ORF">YYE_04758</name>
</gene>
<dbReference type="Proteomes" id="UP000030681">
    <property type="component" value="Unassembled WGS sequence"/>
</dbReference>
<keyword evidence="1" id="KW-1133">Transmembrane helix</keyword>
<organism evidence="2 4">
    <name type="scientific">Plasmodium vinckei vinckei</name>
    <dbReference type="NCBI Taxonomy" id="54757"/>
    <lineage>
        <taxon>Eukaryota</taxon>
        <taxon>Sar</taxon>
        <taxon>Alveolata</taxon>
        <taxon>Apicomplexa</taxon>
        <taxon>Aconoidasida</taxon>
        <taxon>Haemosporida</taxon>
        <taxon>Plasmodiidae</taxon>
        <taxon>Plasmodium</taxon>
        <taxon>Plasmodium (Vinckeia)</taxon>
    </lineage>
</organism>
<feature type="transmembrane region" description="Helical" evidence="1">
    <location>
        <begin position="6"/>
        <end position="22"/>
    </location>
</feature>
<sequence length="150" mass="17243">MNKKLYSLFVFIYIIIAYCATVQGNRGTNAKNGGNDPSMIKKRYQKNYNKGNKHMQRTDEDDTENNEEFYENYKINKALMHSVNENEKEVIKGFHKILKMHKALTFGIFTLVTLNILAIIRGYFASSISSPNSHISQLIDNAVDNKNQKS</sequence>
<evidence type="ECO:0000313" key="5">
    <source>
        <dbReference type="Proteomes" id="UP000290582"/>
    </source>
</evidence>
<dbReference type="EMBL" id="KL446957">
    <property type="protein sequence ID" value="KEG00247.1"/>
    <property type="molecule type" value="Genomic_DNA"/>
</dbReference>
<dbReference type="Proteomes" id="UP000290582">
    <property type="component" value="Chromosome PVVCY_01"/>
</dbReference>